<evidence type="ECO:0000313" key="2">
    <source>
        <dbReference type="EMBL" id="CAJ2503559.1"/>
    </source>
</evidence>
<keyword evidence="3" id="KW-1185">Reference proteome</keyword>
<sequence>MTNGTSQAANAQGVPPTPSMTTKDMSLREKHGKGKRLSSYTYFIRRELLKMTPNRSTTKKNKAFADDSDDDFETHTKKRKLNIKKALKMSPVKDEDVKDPGMLPLQSGLHDLAMELLR</sequence>
<accession>A0AAI8VER9</accession>
<feature type="region of interest" description="Disordered" evidence="1">
    <location>
        <begin position="53"/>
        <end position="74"/>
    </location>
</feature>
<proteinExistence type="predicted"/>
<evidence type="ECO:0000313" key="3">
    <source>
        <dbReference type="Proteomes" id="UP001295740"/>
    </source>
</evidence>
<dbReference type="EMBL" id="CAUWAG010000006">
    <property type="protein sequence ID" value="CAJ2503559.1"/>
    <property type="molecule type" value="Genomic_DNA"/>
</dbReference>
<feature type="region of interest" description="Disordered" evidence="1">
    <location>
        <begin position="1"/>
        <end position="34"/>
    </location>
</feature>
<feature type="compositionally biased region" description="Polar residues" evidence="1">
    <location>
        <begin position="1"/>
        <end position="10"/>
    </location>
</feature>
<evidence type="ECO:0000256" key="1">
    <source>
        <dbReference type="SAM" id="MobiDB-lite"/>
    </source>
</evidence>
<organism evidence="2 3">
    <name type="scientific">Anthostomella pinea</name>
    <dbReference type="NCBI Taxonomy" id="933095"/>
    <lineage>
        <taxon>Eukaryota</taxon>
        <taxon>Fungi</taxon>
        <taxon>Dikarya</taxon>
        <taxon>Ascomycota</taxon>
        <taxon>Pezizomycotina</taxon>
        <taxon>Sordariomycetes</taxon>
        <taxon>Xylariomycetidae</taxon>
        <taxon>Xylariales</taxon>
        <taxon>Xylariaceae</taxon>
        <taxon>Anthostomella</taxon>
    </lineage>
</organism>
<dbReference type="Proteomes" id="UP001295740">
    <property type="component" value="Unassembled WGS sequence"/>
</dbReference>
<protein>
    <submittedName>
        <fullName evidence="2">Uu.00g109530.m01.CDS01</fullName>
    </submittedName>
</protein>
<name>A0AAI8VER9_9PEZI</name>
<comment type="caution">
    <text evidence="2">The sequence shown here is derived from an EMBL/GenBank/DDBJ whole genome shotgun (WGS) entry which is preliminary data.</text>
</comment>
<dbReference type="AlphaFoldDB" id="A0AAI8VER9"/>
<reference evidence="2" key="1">
    <citation type="submission" date="2023-10" db="EMBL/GenBank/DDBJ databases">
        <authorList>
            <person name="Hackl T."/>
        </authorList>
    </citation>
    <scope>NUCLEOTIDE SEQUENCE</scope>
</reference>
<gene>
    <name evidence="2" type="ORF">KHLLAP_LOCUS4027</name>
</gene>